<dbReference type="PIRSF" id="PIRSF005355">
    <property type="entry name" value="UBIAD1"/>
    <property type="match status" value="1"/>
</dbReference>
<keyword evidence="4 9" id="KW-0808">Transferase</keyword>
<dbReference type="RefSeq" id="WP_058919714.1">
    <property type="nucleotide sequence ID" value="NZ_JBHSQC010000023.1"/>
</dbReference>
<dbReference type="Pfam" id="PF01040">
    <property type="entry name" value="UbiA"/>
    <property type="match status" value="1"/>
</dbReference>
<sequence length="302" mass="33569">MNFKAIVKLAQLYSTTASIFPVLVGLLYSWYHYQELNILNSFVLFIAVVLFHAAVNTRDEYLDYEIASNKKDLSAQEMTIGKENLSMPAVKKVYSITGIISALLGIYLVTQTSMALLYMGLICFLIGILYTAGPRPISSTPFGEAFSGIAMGFGIYFITVFVNAFNVMALDGPTLGKIFLASLPTVIVVTNIMLANNICDLEEDIEDNRFTLPYYIGKPKSLVLFKWLYILAYVSLIVSVFIGVYPKMVLLALLSIPLEKKNTDKFLAVQVKSQTFMYAVQNSAIIPIFLIVTFGLGILLNF</sequence>
<feature type="transmembrane region" description="Helical" evidence="8">
    <location>
        <begin position="276"/>
        <end position="300"/>
    </location>
</feature>
<evidence type="ECO:0000256" key="7">
    <source>
        <dbReference type="ARBA" id="ARBA00023136"/>
    </source>
</evidence>
<evidence type="ECO:0000256" key="4">
    <source>
        <dbReference type="ARBA" id="ARBA00022679"/>
    </source>
</evidence>
<feature type="transmembrane region" description="Helical" evidence="8">
    <location>
        <begin position="145"/>
        <end position="166"/>
    </location>
</feature>
<dbReference type="CDD" id="cd13962">
    <property type="entry name" value="PT_UbiA_UBIAD1"/>
    <property type="match status" value="1"/>
</dbReference>
<dbReference type="EC" id="2.5.1.74" evidence="9"/>
<keyword evidence="5 8" id="KW-0812">Transmembrane</keyword>
<feature type="transmembrane region" description="Helical" evidence="8">
    <location>
        <begin position="12"/>
        <end position="31"/>
    </location>
</feature>
<evidence type="ECO:0000256" key="1">
    <source>
        <dbReference type="ARBA" id="ARBA00004141"/>
    </source>
</evidence>
<evidence type="ECO:0000313" key="10">
    <source>
        <dbReference type="Proteomes" id="UP001597285"/>
    </source>
</evidence>
<evidence type="ECO:0000313" key="9">
    <source>
        <dbReference type="EMBL" id="MFD1800106.1"/>
    </source>
</evidence>
<dbReference type="InterPro" id="IPR000537">
    <property type="entry name" value="UbiA_prenyltransferase"/>
</dbReference>
<keyword evidence="6 8" id="KW-1133">Transmembrane helix</keyword>
<protein>
    <submittedName>
        <fullName evidence="9">1,4-dihydroxy-2-naphthoate polyprenyltransferase</fullName>
        <ecNumber evidence="9">2.5.1.74</ecNumber>
    </submittedName>
</protein>
<comment type="pathway">
    <text evidence="2">Quinol/quinone metabolism; menaquinone biosynthesis.</text>
</comment>
<feature type="transmembrane region" description="Helical" evidence="8">
    <location>
        <begin position="115"/>
        <end position="133"/>
    </location>
</feature>
<accession>A0ABW4NPB5</accession>
<dbReference type="InterPro" id="IPR044878">
    <property type="entry name" value="UbiA_sf"/>
</dbReference>
<keyword evidence="10" id="KW-1185">Reference proteome</keyword>
<dbReference type="InterPro" id="IPR026046">
    <property type="entry name" value="UBIAD1"/>
</dbReference>
<name>A0ABW4NPB5_9LACT</name>
<feature type="transmembrane region" description="Helical" evidence="8">
    <location>
        <begin position="37"/>
        <end position="55"/>
    </location>
</feature>
<feature type="transmembrane region" description="Helical" evidence="8">
    <location>
        <begin position="227"/>
        <end position="256"/>
    </location>
</feature>
<dbReference type="PANTHER" id="PTHR13929:SF0">
    <property type="entry name" value="UBIA PRENYLTRANSFERASE DOMAIN-CONTAINING PROTEIN 1"/>
    <property type="match status" value="1"/>
</dbReference>
<evidence type="ECO:0000256" key="2">
    <source>
        <dbReference type="ARBA" id="ARBA00004863"/>
    </source>
</evidence>
<keyword evidence="3" id="KW-0474">Menaquinone biosynthesis</keyword>
<comment type="caution">
    <text evidence="9">The sequence shown here is derived from an EMBL/GenBank/DDBJ whole genome shotgun (WGS) entry which is preliminary data.</text>
</comment>
<dbReference type="EMBL" id="JBHUFF010000017">
    <property type="protein sequence ID" value="MFD1800106.1"/>
    <property type="molecule type" value="Genomic_DNA"/>
</dbReference>
<organism evidence="9 10">
    <name type="scientific">Carnobacterium antarcticum</name>
    <dbReference type="NCBI Taxonomy" id="2126436"/>
    <lineage>
        <taxon>Bacteria</taxon>
        <taxon>Bacillati</taxon>
        <taxon>Bacillota</taxon>
        <taxon>Bacilli</taxon>
        <taxon>Lactobacillales</taxon>
        <taxon>Carnobacteriaceae</taxon>
        <taxon>Carnobacterium</taxon>
    </lineage>
</organism>
<dbReference type="Gene3D" id="1.10.357.140">
    <property type="entry name" value="UbiA prenyltransferase"/>
    <property type="match status" value="1"/>
</dbReference>
<gene>
    <name evidence="9" type="ORF">ACFSBK_09630</name>
</gene>
<evidence type="ECO:0000256" key="3">
    <source>
        <dbReference type="ARBA" id="ARBA00022428"/>
    </source>
</evidence>
<reference evidence="10" key="1">
    <citation type="journal article" date="2019" name="Int. J. Syst. Evol. Microbiol.">
        <title>The Global Catalogue of Microorganisms (GCM) 10K type strain sequencing project: providing services to taxonomists for standard genome sequencing and annotation.</title>
        <authorList>
            <consortium name="The Broad Institute Genomics Platform"/>
            <consortium name="The Broad Institute Genome Sequencing Center for Infectious Disease"/>
            <person name="Wu L."/>
            <person name="Ma J."/>
        </authorList>
    </citation>
    <scope>NUCLEOTIDE SEQUENCE [LARGE SCALE GENOMIC DNA]</scope>
    <source>
        <strain evidence="10">KCTC 42143</strain>
    </source>
</reference>
<evidence type="ECO:0000256" key="8">
    <source>
        <dbReference type="SAM" id="Phobius"/>
    </source>
</evidence>
<evidence type="ECO:0000256" key="6">
    <source>
        <dbReference type="ARBA" id="ARBA00022989"/>
    </source>
</evidence>
<dbReference type="Proteomes" id="UP001597285">
    <property type="component" value="Unassembled WGS sequence"/>
</dbReference>
<comment type="subcellular location">
    <subcellularLocation>
        <location evidence="1">Membrane</location>
        <topology evidence="1">Multi-pass membrane protein</topology>
    </subcellularLocation>
</comment>
<evidence type="ECO:0000256" key="5">
    <source>
        <dbReference type="ARBA" id="ARBA00022692"/>
    </source>
</evidence>
<keyword evidence="7 8" id="KW-0472">Membrane</keyword>
<dbReference type="GO" id="GO:0046428">
    <property type="term" value="F:1,4-dihydroxy-2-naphthoate polyprenyltransferase activity"/>
    <property type="evidence" value="ECO:0007669"/>
    <property type="project" value="UniProtKB-EC"/>
</dbReference>
<dbReference type="PANTHER" id="PTHR13929">
    <property type="entry name" value="1,4-DIHYDROXY-2-NAPHTHOATE OCTAPRENYLTRANSFERASE"/>
    <property type="match status" value="1"/>
</dbReference>
<proteinExistence type="predicted"/>
<dbReference type="NCBIfam" id="NF004752">
    <property type="entry name" value="PRK06080.1-4"/>
    <property type="match status" value="1"/>
</dbReference>
<feature type="transmembrane region" description="Helical" evidence="8">
    <location>
        <begin position="93"/>
        <end position="109"/>
    </location>
</feature>